<dbReference type="PANTHER" id="PTHR43198:SF2">
    <property type="entry name" value="SI:CH1073-67J19.1-RELATED"/>
    <property type="match status" value="1"/>
</dbReference>
<proteinExistence type="predicted"/>
<evidence type="ECO:0000313" key="2">
    <source>
        <dbReference type="Proteomes" id="UP000257002"/>
    </source>
</evidence>
<dbReference type="EMBL" id="QQWD01000014">
    <property type="protein sequence ID" value="REJ51290.1"/>
    <property type="molecule type" value="Genomic_DNA"/>
</dbReference>
<dbReference type="CDD" id="cd19359">
    <property type="entry name" value="TenA_C_Bt3146-like"/>
    <property type="match status" value="1"/>
</dbReference>
<gene>
    <name evidence="1" type="ORF">DWQ51_13425</name>
</gene>
<sequence>MRNNRSLIDHDYLIKKHKLNTNPPPPNSLFWKMWNAGGEWIAQEALNTGFLKGIKNGNLNPTHYGAFNVSDVYYCFNGASDYGIAAQRTTNIILQDYLLKKQQSYNQYNQSACITWNLAGPQSIQPTPTALNYSLFEQSVANGSAKEGNVKDPIFTLIVMLPCEYLWAWLASQLAPPAPSNIYASWITSNNQPDGAYAMGNFLQEYITLNRIDENLATVIYLTAMEYEYSNFSSATQPG</sequence>
<dbReference type="Gene3D" id="1.20.910.10">
    <property type="entry name" value="Heme oxygenase-like"/>
    <property type="match status" value="1"/>
</dbReference>
<organism evidence="1 2">
    <name type="scientific">Microcystis wesenbergii TW10</name>
    <dbReference type="NCBI Taxonomy" id="2060474"/>
    <lineage>
        <taxon>Bacteria</taxon>
        <taxon>Bacillati</taxon>
        <taxon>Cyanobacteriota</taxon>
        <taxon>Cyanophyceae</taxon>
        <taxon>Oscillatoriophycideae</taxon>
        <taxon>Chroococcales</taxon>
        <taxon>Microcystaceae</taxon>
        <taxon>Microcystis</taxon>
    </lineage>
</organism>
<evidence type="ECO:0000313" key="1">
    <source>
        <dbReference type="EMBL" id="REJ51290.1"/>
    </source>
</evidence>
<dbReference type="SUPFAM" id="SSF48613">
    <property type="entry name" value="Heme oxygenase-like"/>
    <property type="match status" value="1"/>
</dbReference>
<dbReference type="InterPro" id="IPR016084">
    <property type="entry name" value="Haem_Oase-like_multi-hlx"/>
</dbReference>
<name>A0A3E0LUT9_9CHRO</name>
<dbReference type="InterPro" id="IPR050967">
    <property type="entry name" value="Thiamine_Salvage_TenA"/>
</dbReference>
<dbReference type="Proteomes" id="UP000257002">
    <property type="component" value="Unassembled WGS sequence"/>
</dbReference>
<accession>A0A3E0LUT9</accession>
<dbReference type="PANTHER" id="PTHR43198">
    <property type="entry name" value="BIFUNCTIONAL TH2 PROTEIN"/>
    <property type="match status" value="1"/>
</dbReference>
<dbReference type="AlphaFoldDB" id="A0A3E0LUT9"/>
<reference evidence="1 2" key="1">
    <citation type="submission" date="2017-10" db="EMBL/GenBank/DDBJ databases">
        <title>A large-scale comparative metagenomic study reveals the eutrophication-driven functional interactions in six Microcystis-epibionts communities.</title>
        <authorList>
            <person name="Li Q."/>
            <person name="Lin F."/>
        </authorList>
    </citation>
    <scope>NUCLEOTIDE SEQUENCE [LARGE SCALE GENOMIC DNA]</scope>
    <source>
        <strain evidence="1">TW10</strain>
    </source>
</reference>
<protein>
    <submittedName>
        <fullName evidence="1">TenA family transcriptional regulator</fullName>
    </submittedName>
</protein>
<comment type="caution">
    <text evidence="1">The sequence shown here is derived from an EMBL/GenBank/DDBJ whole genome shotgun (WGS) entry which is preliminary data.</text>
</comment>
<dbReference type="GO" id="GO:0005829">
    <property type="term" value="C:cytosol"/>
    <property type="evidence" value="ECO:0007669"/>
    <property type="project" value="TreeGrafter"/>
</dbReference>